<proteinExistence type="predicted"/>
<dbReference type="Proteomes" id="UP001652700">
    <property type="component" value="Unplaced"/>
</dbReference>
<evidence type="ECO:0000313" key="1">
    <source>
        <dbReference type="EnsemblMetazoa" id="XP_050512940.1"/>
    </source>
</evidence>
<reference evidence="1" key="1">
    <citation type="submission" date="2025-05" db="UniProtKB">
        <authorList>
            <consortium name="EnsemblMetazoa"/>
        </authorList>
    </citation>
    <scope>IDENTIFICATION</scope>
</reference>
<dbReference type="SUPFAM" id="SSF57756">
    <property type="entry name" value="Retrovirus zinc finger-like domains"/>
    <property type="match status" value="1"/>
</dbReference>
<dbReference type="EnsemblMetazoa" id="XM_050656983.1">
    <property type="protein sequence ID" value="XP_050512940.1"/>
    <property type="gene ID" value="LOC126888627"/>
</dbReference>
<dbReference type="RefSeq" id="XP_050512940.1">
    <property type="nucleotide sequence ID" value="XM_050656983.1"/>
</dbReference>
<name>A0ABM5KRX0_DIAVI</name>
<evidence type="ECO:0000313" key="2">
    <source>
        <dbReference type="Proteomes" id="UP001652700"/>
    </source>
</evidence>
<protein>
    <recommendedName>
        <fullName evidence="3">CCHC-type domain-containing protein</fullName>
    </recommendedName>
</protein>
<sequence>METFKFHNLVQGNEQTIDQYLTDLKKQARLCEFKCTNTTCGETYEDMMIRDQLIIGLKCKESQLRLLREQTLTTEKILEYCSKSIELSKEHIKVLTKEEDVDFVKQYKPLKKLLCKKCHYKHFSNRCPAFNKTCVICQVKGHFAKACPDRSEETCEGNSNKNSYSPRGERAVNTVQEEEKDNLIYKWHNIKEGHMCKK</sequence>
<dbReference type="InterPro" id="IPR036875">
    <property type="entry name" value="Znf_CCHC_sf"/>
</dbReference>
<evidence type="ECO:0008006" key="3">
    <source>
        <dbReference type="Google" id="ProtNLM"/>
    </source>
</evidence>
<accession>A0ABM5KRX0</accession>
<organism evidence="1 2">
    <name type="scientific">Diabrotica virgifera virgifera</name>
    <name type="common">western corn rootworm</name>
    <dbReference type="NCBI Taxonomy" id="50390"/>
    <lineage>
        <taxon>Eukaryota</taxon>
        <taxon>Metazoa</taxon>
        <taxon>Ecdysozoa</taxon>
        <taxon>Arthropoda</taxon>
        <taxon>Hexapoda</taxon>
        <taxon>Insecta</taxon>
        <taxon>Pterygota</taxon>
        <taxon>Neoptera</taxon>
        <taxon>Endopterygota</taxon>
        <taxon>Coleoptera</taxon>
        <taxon>Polyphaga</taxon>
        <taxon>Cucujiformia</taxon>
        <taxon>Chrysomeloidea</taxon>
        <taxon>Chrysomelidae</taxon>
        <taxon>Galerucinae</taxon>
        <taxon>Diabroticina</taxon>
        <taxon>Diabroticites</taxon>
        <taxon>Diabrotica</taxon>
    </lineage>
</organism>
<dbReference type="Gene3D" id="4.10.60.10">
    <property type="entry name" value="Zinc finger, CCHC-type"/>
    <property type="match status" value="1"/>
</dbReference>
<dbReference type="GeneID" id="126888627"/>
<keyword evidence="2" id="KW-1185">Reference proteome</keyword>